<accession>A0A1I4P8K5</accession>
<dbReference type="OrthoDB" id="9779903at2"/>
<dbReference type="SUPFAM" id="SSF56300">
    <property type="entry name" value="Metallo-dependent phosphatases"/>
    <property type="match status" value="1"/>
</dbReference>
<feature type="domain" description="Calcineurin-like phosphoesterase" evidence="1">
    <location>
        <begin position="6"/>
        <end position="186"/>
    </location>
</feature>
<keyword evidence="3" id="KW-1185">Reference proteome</keyword>
<sequence length="239" mass="27237">MRTVDRILATSDIHGENKKLLKLLKTAAYEPDEDLLVVCGDLIDRGEENLDTLATCITLQKQGAVLLKGNHEQFLEQALKEMIRDGVWHSPSSENIGLWIGSNGGASTYQEIKDLSTSRLIEILKFIQSLPSYFTTGDFIFSHAGANTRKPIEKNIEEDFVWMEDNFPYCPAYKNKVMIFGHVPTWLLHQCNAKRKKERKDTKIWFDTTWKDKIGIDCGGVFGGRLAAIELPSYKEFYE</sequence>
<evidence type="ECO:0000259" key="1">
    <source>
        <dbReference type="Pfam" id="PF00149"/>
    </source>
</evidence>
<dbReference type="GO" id="GO:0005737">
    <property type="term" value="C:cytoplasm"/>
    <property type="evidence" value="ECO:0007669"/>
    <property type="project" value="TreeGrafter"/>
</dbReference>
<dbReference type="EMBL" id="FOTS01000059">
    <property type="protein sequence ID" value="SFM23955.1"/>
    <property type="molecule type" value="Genomic_DNA"/>
</dbReference>
<evidence type="ECO:0000313" key="3">
    <source>
        <dbReference type="Proteomes" id="UP000199520"/>
    </source>
</evidence>
<dbReference type="InterPro" id="IPR004843">
    <property type="entry name" value="Calcineurin-like_PHP"/>
</dbReference>
<dbReference type="InterPro" id="IPR029052">
    <property type="entry name" value="Metallo-depent_PP-like"/>
</dbReference>
<name>A0A1I4P8K5_9FIRM</name>
<dbReference type="PANTHER" id="PTHR42850:SF4">
    <property type="entry name" value="ZINC-DEPENDENT ENDOPOLYPHOSPHATASE"/>
    <property type="match status" value="1"/>
</dbReference>
<evidence type="ECO:0000313" key="2">
    <source>
        <dbReference type="EMBL" id="SFM23955.1"/>
    </source>
</evidence>
<reference evidence="3" key="1">
    <citation type="submission" date="2016-10" db="EMBL/GenBank/DDBJ databases">
        <authorList>
            <person name="Varghese N."/>
            <person name="Submissions S."/>
        </authorList>
    </citation>
    <scope>NUCLEOTIDE SEQUENCE [LARGE SCALE GENOMIC DNA]</scope>
    <source>
        <strain evidence="3">DSM 13327</strain>
    </source>
</reference>
<dbReference type="PRINTS" id="PR00114">
    <property type="entry name" value="STPHPHTASE"/>
</dbReference>
<dbReference type="GO" id="GO:0016791">
    <property type="term" value="F:phosphatase activity"/>
    <property type="evidence" value="ECO:0007669"/>
    <property type="project" value="TreeGrafter"/>
</dbReference>
<organism evidence="2 3">
    <name type="scientific">Pelosinus propionicus DSM 13327</name>
    <dbReference type="NCBI Taxonomy" id="1123291"/>
    <lineage>
        <taxon>Bacteria</taxon>
        <taxon>Bacillati</taxon>
        <taxon>Bacillota</taxon>
        <taxon>Negativicutes</taxon>
        <taxon>Selenomonadales</taxon>
        <taxon>Sporomusaceae</taxon>
        <taxon>Pelosinus</taxon>
    </lineage>
</organism>
<proteinExistence type="predicted"/>
<dbReference type="InterPro" id="IPR050126">
    <property type="entry name" value="Ap4A_hydrolase"/>
</dbReference>
<dbReference type="GO" id="GO:0110154">
    <property type="term" value="P:RNA decapping"/>
    <property type="evidence" value="ECO:0007669"/>
    <property type="project" value="TreeGrafter"/>
</dbReference>
<dbReference type="InterPro" id="IPR006186">
    <property type="entry name" value="Ser/Thr-sp_prot-phosphatase"/>
</dbReference>
<gene>
    <name evidence="2" type="ORF">SAMN04490355_105920</name>
</gene>
<dbReference type="AlphaFoldDB" id="A0A1I4P8K5"/>
<dbReference type="Pfam" id="PF00149">
    <property type="entry name" value="Metallophos"/>
    <property type="match status" value="1"/>
</dbReference>
<protein>
    <submittedName>
        <fullName evidence="2">Serine/threonine protein phosphatase 1</fullName>
    </submittedName>
</protein>
<dbReference type="STRING" id="1123291.SAMN04490355_105920"/>
<dbReference type="Proteomes" id="UP000199520">
    <property type="component" value="Unassembled WGS sequence"/>
</dbReference>
<dbReference type="RefSeq" id="WP_090943007.1">
    <property type="nucleotide sequence ID" value="NZ_FOTS01000059.1"/>
</dbReference>
<dbReference type="PANTHER" id="PTHR42850">
    <property type="entry name" value="METALLOPHOSPHOESTERASE"/>
    <property type="match status" value="1"/>
</dbReference>
<dbReference type="Gene3D" id="3.60.21.10">
    <property type="match status" value="1"/>
</dbReference>
<dbReference type="GO" id="GO:0008803">
    <property type="term" value="F:bis(5'-nucleosyl)-tetraphosphatase (symmetrical) activity"/>
    <property type="evidence" value="ECO:0007669"/>
    <property type="project" value="TreeGrafter"/>
</dbReference>